<dbReference type="Proteomes" id="UP000284472">
    <property type="component" value="Unassembled WGS sequence"/>
</dbReference>
<reference evidence="2 3" key="1">
    <citation type="submission" date="2018-08" db="EMBL/GenBank/DDBJ databases">
        <title>A genome reference for cultivated species of the human gut microbiota.</title>
        <authorList>
            <person name="Zou Y."/>
            <person name="Xue W."/>
            <person name="Luo G."/>
        </authorList>
    </citation>
    <scope>NUCLEOTIDE SEQUENCE [LARGE SCALE GENOMIC DNA]</scope>
    <source>
        <strain evidence="2 3">AM32-6</strain>
    </source>
</reference>
<evidence type="ECO:0000313" key="1">
    <source>
        <dbReference type="EMBL" id="MCB5620361.1"/>
    </source>
</evidence>
<name>A0A414D5D0_MEDGN</name>
<organism evidence="2 3">
    <name type="scientific">Mediterraneibacter gnavus</name>
    <name type="common">Ruminococcus gnavus</name>
    <dbReference type="NCBI Taxonomy" id="33038"/>
    <lineage>
        <taxon>Bacteria</taxon>
        <taxon>Bacillati</taxon>
        <taxon>Bacillota</taxon>
        <taxon>Clostridia</taxon>
        <taxon>Lachnospirales</taxon>
        <taxon>Lachnospiraceae</taxon>
        <taxon>Mediterraneibacter</taxon>
    </lineage>
</organism>
<reference evidence="1" key="2">
    <citation type="submission" date="2021-10" db="EMBL/GenBank/DDBJ databases">
        <title>Collection of gut derived symbiotic bacterial strains cultured from healthy donors.</title>
        <authorList>
            <person name="Lin H."/>
            <person name="Littmann E."/>
            <person name="Claire K."/>
            <person name="Pamer E."/>
        </authorList>
    </citation>
    <scope>NUCLEOTIDE SEQUENCE</scope>
    <source>
        <strain evidence="1">MSK.23.18</strain>
    </source>
</reference>
<dbReference type="AlphaFoldDB" id="A0A414D5D0"/>
<dbReference type="RefSeq" id="WP_118043925.1">
    <property type="nucleotide sequence ID" value="NZ_BAABXJ010000001.1"/>
</dbReference>
<dbReference type="EMBL" id="QSIR01000018">
    <property type="protein sequence ID" value="RHD04625.1"/>
    <property type="molecule type" value="Genomic_DNA"/>
</dbReference>
<dbReference type="Pfam" id="PF20063">
    <property type="entry name" value="DUF6462"/>
    <property type="match status" value="1"/>
</dbReference>
<accession>A0A414D5D0</accession>
<dbReference type="EMBL" id="JAJBOM010000024">
    <property type="protein sequence ID" value="MCB5620361.1"/>
    <property type="molecule type" value="Genomic_DNA"/>
</dbReference>
<gene>
    <name evidence="2" type="ORF">DW812_11775</name>
    <name evidence="1" type="ORF">LIQ08_14550</name>
</gene>
<proteinExistence type="predicted"/>
<evidence type="ECO:0000313" key="3">
    <source>
        <dbReference type="Proteomes" id="UP000284472"/>
    </source>
</evidence>
<dbReference type="Proteomes" id="UP001297370">
    <property type="component" value="Unassembled WGS sequence"/>
</dbReference>
<sequence>MQSNVSKNEFVRYEEGAKRYSMCKHTFMKLAQEAHAVYKINRLTLVNTRVFEEYLELFRV</sequence>
<comment type="caution">
    <text evidence="2">The sequence shown here is derived from an EMBL/GenBank/DDBJ whole genome shotgun (WGS) entry which is preliminary data.</text>
</comment>
<protein>
    <submittedName>
        <fullName evidence="1">DUF6462 family protein</fullName>
    </submittedName>
</protein>
<evidence type="ECO:0000313" key="2">
    <source>
        <dbReference type="EMBL" id="RHD04625.1"/>
    </source>
</evidence>
<dbReference type="InterPro" id="IPR045591">
    <property type="entry name" value="DUF6462"/>
</dbReference>